<evidence type="ECO:0008006" key="6">
    <source>
        <dbReference type="Google" id="ProtNLM"/>
    </source>
</evidence>
<evidence type="ECO:0000313" key="4">
    <source>
        <dbReference type="EMBL" id="KAF7135854.1"/>
    </source>
</evidence>
<evidence type="ECO:0000313" key="5">
    <source>
        <dbReference type="Proteomes" id="UP000626092"/>
    </source>
</evidence>
<dbReference type="Proteomes" id="UP000626092">
    <property type="component" value="Unassembled WGS sequence"/>
</dbReference>
<evidence type="ECO:0000256" key="2">
    <source>
        <dbReference type="ARBA" id="ARBA00022737"/>
    </source>
</evidence>
<keyword evidence="1" id="KW-0853">WD repeat</keyword>
<dbReference type="GO" id="GO:0005634">
    <property type="term" value="C:nucleus"/>
    <property type="evidence" value="ECO:0007669"/>
    <property type="project" value="TreeGrafter"/>
</dbReference>
<protein>
    <recommendedName>
        <fullName evidence="6">Transducin/WD40 repeat-like superfamily protein</fullName>
    </recommendedName>
</protein>
<comment type="caution">
    <text evidence="4">The sequence shown here is derived from an EMBL/GenBank/DDBJ whole genome shotgun (WGS) entry which is preliminary data.</text>
</comment>
<sequence length="413" mass="45978">MEEDEAEMYEGVRAHFPLTFGGQPKSITLLESLHNATCRFPSISSSSKSNPDPHPKPNNDVVIGLPRPPLNSVNSDNDDGMIGLPRPAAINEEEEDALAVDHQGPYNGRHPKTKETILTSSEDGSLCIWDANNFKRQKQVVLEMVLYRYGTLSLAGEVGQIYMSKRLTQLTSPDSSSLVMGRFYSQEAFDESLKVWDLRKMKDPLKVFEESSNEDLPNHYAQTNVAFSPNEQLFLTGTSVEREGTTGGLLCFYDRAKLEFVSRVGISPTGSVVQCTWHPNLNQIVATTGDKHQGGTHIPYYPTLSEIGALVCVLRAPRKKSIDDYEAKPVIHNPHSLLLFRDQPSCKRQQEKILKDPMKSHQPEIPIAGPDPREAILKYADVAAKDPKFIAPAYAQTQPEPVFAKSDSEDEEK</sequence>
<keyword evidence="5" id="KW-1185">Reference proteome</keyword>
<dbReference type="EMBL" id="WJXA01000008">
    <property type="protein sequence ID" value="KAF7135854.1"/>
    <property type="molecule type" value="Genomic_DNA"/>
</dbReference>
<evidence type="ECO:0000256" key="1">
    <source>
        <dbReference type="ARBA" id="ARBA00022574"/>
    </source>
</evidence>
<dbReference type="InterPro" id="IPR036322">
    <property type="entry name" value="WD40_repeat_dom_sf"/>
</dbReference>
<reference evidence="4" key="1">
    <citation type="submission" date="2019-11" db="EMBL/GenBank/DDBJ databases">
        <authorList>
            <person name="Liu Y."/>
            <person name="Hou J."/>
            <person name="Li T.-Q."/>
            <person name="Guan C.-H."/>
            <person name="Wu X."/>
            <person name="Wu H.-Z."/>
            <person name="Ling F."/>
            <person name="Zhang R."/>
            <person name="Shi X.-G."/>
            <person name="Ren J.-P."/>
            <person name="Chen E.-F."/>
            <person name="Sun J.-M."/>
        </authorList>
    </citation>
    <scope>NUCLEOTIDE SEQUENCE</scope>
    <source>
        <strain evidence="4">Adult_tree_wgs_1</strain>
        <tissue evidence="4">Leaves</tissue>
    </source>
</reference>
<dbReference type="SUPFAM" id="SSF50978">
    <property type="entry name" value="WD40 repeat-like"/>
    <property type="match status" value="1"/>
</dbReference>
<keyword evidence="2" id="KW-0677">Repeat</keyword>
<dbReference type="Gene3D" id="2.130.10.10">
    <property type="entry name" value="YVTN repeat-like/Quinoprotein amine dehydrogenase"/>
    <property type="match status" value="1"/>
</dbReference>
<dbReference type="InterPro" id="IPR001680">
    <property type="entry name" value="WD40_rpt"/>
</dbReference>
<dbReference type="PANTHER" id="PTHR16017:SF0">
    <property type="entry name" value="WD REPEAT-CONTAINING PROTEIN 70"/>
    <property type="match status" value="1"/>
</dbReference>
<dbReference type="AlphaFoldDB" id="A0A834GMI7"/>
<name>A0A834GMI7_RHOSS</name>
<proteinExistence type="predicted"/>
<gene>
    <name evidence="4" type="ORF">RHSIM_Rhsim08G0025400</name>
</gene>
<dbReference type="InterPro" id="IPR015943">
    <property type="entry name" value="WD40/YVTN_repeat-like_dom_sf"/>
</dbReference>
<organism evidence="4 5">
    <name type="scientific">Rhododendron simsii</name>
    <name type="common">Sims's rhododendron</name>
    <dbReference type="NCBI Taxonomy" id="118357"/>
    <lineage>
        <taxon>Eukaryota</taxon>
        <taxon>Viridiplantae</taxon>
        <taxon>Streptophyta</taxon>
        <taxon>Embryophyta</taxon>
        <taxon>Tracheophyta</taxon>
        <taxon>Spermatophyta</taxon>
        <taxon>Magnoliopsida</taxon>
        <taxon>eudicotyledons</taxon>
        <taxon>Gunneridae</taxon>
        <taxon>Pentapetalae</taxon>
        <taxon>asterids</taxon>
        <taxon>Ericales</taxon>
        <taxon>Ericaceae</taxon>
        <taxon>Ericoideae</taxon>
        <taxon>Rhodoreae</taxon>
        <taxon>Rhododendron</taxon>
    </lineage>
</organism>
<dbReference type="OrthoDB" id="10264376at2759"/>
<dbReference type="InterPro" id="IPR051858">
    <property type="entry name" value="WD_repeat_GAD-1"/>
</dbReference>
<dbReference type="Pfam" id="PF00400">
    <property type="entry name" value="WD40"/>
    <property type="match status" value="1"/>
</dbReference>
<feature type="region of interest" description="Disordered" evidence="3">
    <location>
        <begin position="41"/>
        <end position="78"/>
    </location>
</feature>
<evidence type="ECO:0000256" key="3">
    <source>
        <dbReference type="SAM" id="MobiDB-lite"/>
    </source>
</evidence>
<feature type="compositionally biased region" description="Low complexity" evidence="3">
    <location>
        <begin position="41"/>
        <end position="50"/>
    </location>
</feature>
<dbReference type="PANTHER" id="PTHR16017">
    <property type="entry name" value="GASTRULATION DEFECTIVE PROTEIN 1-RELATED"/>
    <property type="match status" value="1"/>
</dbReference>
<accession>A0A834GMI7</accession>
<dbReference type="GO" id="GO:0035861">
    <property type="term" value="C:site of double-strand break"/>
    <property type="evidence" value="ECO:0007669"/>
    <property type="project" value="TreeGrafter"/>
</dbReference>